<evidence type="ECO:0000256" key="4">
    <source>
        <dbReference type="ARBA" id="ARBA00023065"/>
    </source>
</evidence>
<proteinExistence type="predicted"/>
<evidence type="ECO:0000313" key="8">
    <source>
        <dbReference type="Proteomes" id="UP000017836"/>
    </source>
</evidence>
<keyword evidence="8" id="KW-1185">Reference proteome</keyword>
<keyword evidence="5" id="KW-0472">Membrane</keyword>
<dbReference type="InterPro" id="IPR000711">
    <property type="entry name" value="ATPase_OSCP/dsu"/>
</dbReference>
<dbReference type="GO" id="GO:0016020">
    <property type="term" value="C:membrane"/>
    <property type="evidence" value="ECO:0007669"/>
    <property type="project" value="UniProtKB-SubCell"/>
</dbReference>
<dbReference type="PANTHER" id="PTHR11910">
    <property type="entry name" value="ATP SYNTHASE DELTA CHAIN"/>
    <property type="match status" value="1"/>
</dbReference>
<dbReference type="GO" id="GO:0046933">
    <property type="term" value="F:proton-transporting ATP synthase activity, rotational mechanism"/>
    <property type="evidence" value="ECO:0007669"/>
    <property type="project" value="InterPro"/>
</dbReference>
<keyword evidence="2" id="KW-0813">Transport</keyword>
<dbReference type="Gramene" id="ERN01940">
    <property type="protein sequence ID" value="ERN01940"/>
    <property type="gene ID" value="AMTR_s00045p00041590"/>
</dbReference>
<dbReference type="OMA" id="KVPNIHE"/>
<comment type="subcellular location">
    <subcellularLocation>
        <location evidence="1">Membrane</location>
    </subcellularLocation>
</comment>
<keyword evidence="6" id="KW-0066">ATP synthesis</keyword>
<evidence type="ECO:0000256" key="3">
    <source>
        <dbReference type="ARBA" id="ARBA00022781"/>
    </source>
</evidence>
<keyword evidence="4" id="KW-0406">Ion transport</keyword>
<dbReference type="EMBL" id="KI394661">
    <property type="protein sequence ID" value="ERN01940.1"/>
    <property type="molecule type" value="Genomic_DNA"/>
</dbReference>
<sequence>MSIFNQSIKPQGQPALPAKVPNIHEASQQLQGANLANNLQFTKSLQSIQPKKKIMITNHGGFSQRDSCYNSAQLNYENQRQGDMFANERLCNFMSNTSTQAEQGETAKTVLETHQVDQIARRMEKLTGSSKIRIENSIDPSLIAGFVITYETEGSHVIDLSVKGQLDQLAAHIESTDQKIDSQCQSWSILSKES</sequence>
<dbReference type="PRINTS" id="PR00125">
    <property type="entry name" value="ATPASEDELTA"/>
</dbReference>
<dbReference type="STRING" id="13333.W1P4Q6"/>
<dbReference type="GO" id="GO:0009772">
    <property type="term" value="P:photosynthetic electron transport in photosystem II"/>
    <property type="evidence" value="ECO:0000318"/>
    <property type="project" value="GO_Central"/>
</dbReference>
<evidence type="ECO:0000256" key="5">
    <source>
        <dbReference type="ARBA" id="ARBA00023136"/>
    </source>
</evidence>
<reference evidence="8" key="1">
    <citation type="journal article" date="2013" name="Science">
        <title>The Amborella genome and the evolution of flowering plants.</title>
        <authorList>
            <consortium name="Amborella Genome Project"/>
        </authorList>
    </citation>
    <scope>NUCLEOTIDE SEQUENCE [LARGE SCALE GENOMIC DNA]</scope>
</reference>
<evidence type="ECO:0000313" key="7">
    <source>
        <dbReference type="EMBL" id="ERN01940.1"/>
    </source>
</evidence>
<dbReference type="AlphaFoldDB" id="W1P4Q6"/>
<evidence type="ECO:0000256" key="2">
    <source>
        <dbReference type="ARBA" id="ARBA00022448"/>
    </source>
</evidence>
<keyword evidence="3" id="KW-0375">Hydrogen ion transport</keyword>
<accession>W1P4Q6</accession>
<organism evidence="7 8">
    <name type="scientific">Amborella trichopoda</name>
    <dbReference type="NCBI Taxonomy" id="13333"/>
    <lineage>
        <taxon>Eukaryota</taxon>
        <taxon>Viridiplantae</taxon>
        <taxon>Streptophyta</taxon>
        <taxon>Embryophyta</taxon>
        <taxon>Tracheophyta</taxon>
        <taxon>Spermatophyta</taxon>
        <taxon>Magnoliopsida</taxon>
        <taxon>Amborellales</taxon>
        <taxon>Amborellaceae</taxon>
        <taxon>Amborella</taxon>
    </lineage>
</organism>
<dbReference type="eggNOG" id="KOG1662">
    <property type="taxonomic scope" value="Eukaryota"/>
</dbReference>
<evidence type="ECO:0000256" key="1">
    <source>
        <dbReference type="ARBA" id="ARBA00004370"/>
    </source>
</evidence>
<dbReference type="HOGENOM" id="CLU_1226508_0_0_1"/>
<name>W1P4Q6_AMBTC</name>
<dbReference type="Proteomes" id="UP000017836">
    <property type="component" value="Unassembled WGS sequence"/>
</dbReference>
<dbReference type="GO" id="GO:0009773">
    <property type="term" value="P:photosynthetic electron transport in photosystem I"/>
    <property type="evidence" value="ECO:0000318"/>
    <property type="project" value="GO_Central"/>
</dbReference>
<gene>
    <name evidence="7" type="ORF">AMTR_s00045p00041590</name>
</gene>
<evidence type="ECO:0000256" key="6">
    <source>
        <dbReference type="ARBA" id="ARBA00023310"/>
    </source>
</evidence>
<protein>
    <submittedName>
        <fullName evidence="7">Uncharacterized protein</fullName>
    </submittedName>
</protein>
<dbReference type="Pfam" id="PF00213">
    <property type="entry name" value="OSCP"/>
    <property type="match status" value="1"/>
</dbReference>
<dbReference type="GO" id="GO:0015986">
    <property type="term" value="P:proton motive force-driven ATP synthesis"/>
    <property type="evidence" value="ECO:0000318"/>
    <property type="project" value="GO_Central"/>
</dbReference>